<organism evidence="1">
    <name type="scientific">Candidatus Heimdallarchaeum aukensis</name>
    <dbReference type="NCBI Taxonomy" id="2876573"/>
    <lineage>
        <taxon>Archaea</taxon>
        <taxon>Promethearchaeati</taxon>
        <taxon>Candidatus Heimdallarchaeota</taxon>
        <taxon>Candidatus Heimdallarchaeia (ex Rinke et al. 2021) (nom. nud.)</taxon>
        <taxon>Candidatus Heimdallarchaeales</taxon>
        <taxon>Candidatus Heimdallarchaeaceae</taxon>
        <taxon>Candidatus Heimdallarchaeum</taxon>
    </lineage>
</organism>
<evidence type="ECO:0008006" key="2">
    <source>
        <dbReference type="Google" id="ProtNLM"/>
    </source>
</evidence>
<sequence>MQLKELPILISKDEDNILFISSPFLERRDLVAENIEDALDTIREALEIWLER</sequence>
<dbReference type="AlphaFoldDB" id="A0A9Y1BM10"/>
<reference evidence="1" key="1">
    <citation type="journal article" date="2022" name="Nat. Microbiol.">
        <title>Unique mobile elements and scalable gene flow at the prokaryote-eukaryote boundary revealed by circularized Asgard archaea genomes.</title>
        <authorList>
            <person name="Wu F."/>
            <person name="Speth D.R."/>
            <person name="Philosof A."/>
            <person name="Cremiere A."/>
            <person name="Narayanan A."/>
            <person name="Barco R.A."/>
            <person name="Connon S.A."/>
            <person name="Amend J.P."/>
            <person name="Antoshechkin I.A."/>
            <person name="Orphan V.J."/>
        </authorList>
    </citation>
    <scope>NUCLEOTIDE SEQUENCE</scope>
    <source>
        <strain evidence="1">PM71</strain>
    </source>
</reference>
<name>A0A9Y1BM10_9ARCH</name>
<accession>A0A9Y1BM10</accession>
<dbReference type="Gene3D" id="3.30.160.250">
    <property type="match status" value="1"/>
</dbReference>
<dbReference type="EMBL" id="CP084166">
    <property type="protein sequence ID" value="UJG41355.1"/>
    <property type="molecule type" value="Genomic_DNA"/>
</dbReference>
<gene>
    <name evidence="1" type="ORF">K9W45_02570</name>
</gene>
<proteinExistence type="predicted"/>
<evidence type="ECO:0000313" key="1">
    <source>
        <dbReference type="EMBL" id="UJG41355.1"/>
    </source>
</evidence>
<dbReference type="SUPFAM" id="SSF143100">
    <property type="entry name" value="TTHA1013/TTHA0281-like"/>
    <property type="match status" value="1"/>
</dbReference>
<dbReference type="InterPro" id="IPR035069">
    <property type="entry name" value="TTHA1013/TTHA0281-like"/>
</dbReference>
<dbReference type="Proteomes" id="UP001201020">
    <property type="component" value="Chromosome"/>
</dbReference>
<protein>
    <recommendedName>
        <fullName evidence="2">Type II toxin-antitoxin system HicB family antitoxin</fullName>
    </recommendedName>
</protein>